<dbReference type="eggNOG" id="KOG3088">
    <property type="taxonomic scope" value="Eukaryota"/>
</dbReference>
<dbReference type="PANTHER" id="PTHR10687">
    <property type="entry name" value="SECRETORY CARRIER-ASSOCIATED MEMBRANE PROTEIN SCAMP"/>
    <property type="match status" value="1"/>
</dbReference>
<feature type="coiled-coil region" evidence="5">
    <location>
        <begin position="101"/>
        <end position="128"/>
    </location>
</feature>
<evidence type="ECO:0000313" key="9">
    <source>
        <dbReference type="Proteomes" id="UP000001542"/>
    </source>
</evidence>
<evidence type="ECO:0000256" key="2">
    <source>
        <dbReference type="ARBA" id="ARBA00022692"/>
    </source>
</evidence>
<dbReference type="PANTHER" id="PTHR10687:SF2">
    <property type="entry name" value="SECRETORY CARRIER-ASSOCIATED MEMBRANE PROTEIN"/>
    <property type="match status" value="1"/>
</dbReference>
<reference evidence="8" key="2">
    <citation type="journal article" date="2007" name="Science">
        <title>Draft genome sequence of the sexually transmitted pathogen Trichomonas vaginalis.</title>
        <authorList>
            <person name="Carlton J.M."/>
            <person name="Hirt R.P."/>
            <person name="Silva J.C."/>
            <person name="Delcher A.L."/>
            <person name="Schatz M."/>
            <person name="Zhao Q."/>
            <person name="Wortman J.R."/>
            <person name="Bidwell S.L."/>
            <person name="Alsmark U.C.M."/>
            <person name="Besteiro S."/>
            <person name="Sicheritz-Ponten T."/>
            <person name="Noel C.J."/>
            <person name="Dacks J.B."/>
            <person name="Foster P.G."/>
            <person name="Simillion C."/>
            <person name="Van de Peer Y."/>
            <person name="Miranda-Saavedra D."/>
            <person name="Barton G.J."/>
            <person name="Westrop G.D."/>
            <person name="Mueller S."/>
            <person name="Dessi D."/>
            <person name="Fiori P.L."/>
            <person name="Ren Q."/>
            <person name="Paulsen I."/>
            <person name="Zhang H."/>
            <person name="Bastida-Corcuera F.D."/>
            <person name="Simoes-Barbosa A."/>
            <person name="Brown M.T."/>
            <person name="Hayes R.D."/>
            <person name="Mukherjee M."/>
            <person name="Okumura C.Y."/>
            <person name="Schneider R."/>
            <person name="Smith A.J."/>
            <person name="Vanacova S."/>
            <person name="Villalvazo M."/>
            <person name="Haas B.J."/>
            <person name="Pertea M."/>
            <person name="Feldblyum T.V."/>
            <person name="Utterback T.R."/>
            <person name="Shu C.L."/>
            <person name="Osoegawa K."/>
            <person name="de Jong P.J."/>
            <person name="Hrdy I."/>
            <person name="Horvathova L."/>
            <person name="Zubacova Z."/>
            <person name="Dolezal P."/>
            <person name="Malik S.B."/>
            <person name="Logsdon J.M. Jr."/>
            <person name="Henze K."/>
            <person name="Gupta A."/>
            <person name="Wang C.C."/>
            <person name="Dunne R.L."/>
            <person name="Upcroft J.A."/>
            <person name="Upcroft P."/>
            <person name="White O."/>
            <person name="Salzberg S.L."/>
            <person name="Tang P."/>
            <person name="Chiu C.-H."/>
            <person name="Lee Y.-S."/>
            <person name="Embley T.M."/>
            <person name="Coombs G.H."/>
            <person name="Mottram J.C."/>
            <person name="Tachezy J."/>
            <person name="Fraser-Liggett C.M."/>
            <person name="Johnson P.J."/>
        </authorList>
    </citation>
    <scope>NUCLEOTIDE SEQUENCE [LARGE SCALE GENOMIC DNA]</scope>
    <source>
        <strain evidence="8">G3</strain>
    </source>
</reference>
<feature type="transmembrane region" description="Helical" evidence="7">
    <location>
        <begin position="281"/>
        <end position="304"/>
    </location>
</feature>
<dbReference type="OrthoDB" id="242866at2759"/>
<dbReference type="InParanoid" id="A2EM80"/>
<keyword evidence="3 7" id="KW-1133">Transmembrane helix</keyword>
<organism evidence="8 9">
    <name type="scientific">Trichomonas vaginalis (strain ATCC PRA-98 / G3)</name>
    <dbReference type="NCBI Taxonomy" id="412133"/>
    <lineage>
        <taxon>Eukaryota</taxon>
        <taxon>Metamonada</taxon>
        <taxon>Parabasalia</taxon>
        <taxon>Trichomonadida</taxon>
        <taxon>Trichomonadidae</taxon>
        <taxon>Trichomonas</taxon>
    </lineage>
</organism>
<dbReference type="STRING" id="5722.A2EM80"/>
<feature type="transmembrane region" description="Helical" evidence="7">
    <location>
        <begin position="169"/>
        <end position="191"/>
    </location>
</feature>
<keyword evidence="5" id="KW-0175">Coiled coil</keyword>
<dbReference type="AlphaFoldDB" id="A2EM80"/>
<sequence length="342" mass="39162">MTNPFILGADNYNPFEHDDEPLKDPEMNNNQVQKQENNSISQEVTNNQNVSEPKEPETKKTDTNTTKKSDSIISQTINLMKNTKNGYKDPATGIYITEEEMTRKEQELAKREALIAKREQEIEEAKANGTYDQLNTHKRNFPIYLNWYAYYPDEDLPEDSLPIVKQKMILIYVGSILLILNFIGCLIILFWAGSAVKSPAASIVFSLLFIFVGIPLLFELSFFTLYNALKLQKSLKFIGFLVADGIFIIFMFLLALGFLDYGSIGFIVSIDCLSKVSNKFAGVYCIIWSICIAAYIVITSLLWIREYRYFTNLNSSKNLQFLHLNMQIHLTSVNMSKTIFHL</sequence>
<keyword evidence="9" id="KW-1185">Reference proteome</keyword>
<dbReference type="EMBL" id="DS113428">
    <property type="protein sequence ID" value="EAY06264.1"/>
    <property type="molecule type" value="Genomic_DNA"/>
</dbReference>
<proteinExistence type="predicted"/>
<feature type="compositionally biased region" description="Basic and acidic residues" evidence="6">
    <location>
        <begin position="52"/>
        <end position="70"/>
    </location>
</feature>
<feature type="compositionally biased region" description="Polar residues" evidence="6">
    <location>
        <begin position="27"/>
        <end position="50"/>
    </location>
</feature>
<evidence type="ECO:0000256" key="6">
    <source>
        <dbReference type="SAM" id="MobiDB-lite"/>
    </source>
</evidence>
<dbReference type="RefSeq" id="XP_001318487.1">
    <property type="nucleotide sequence ID" value="XM_001318452.1"/>
</dbReference>
<dbReference type="GO" id="GO:0032588">
    <property type="term" value="C:trans-Golgi network membrane"/>
    <property type="evidence" value="ECO:0000318"/>
    <property type="project" value="GO_Central"/>
</dbReference>
<feature type="transmembrane region" description="Helical" evidence="7">
    <location>
        <begin position="237"/>
        <end position="261"/>
    </location>
</feature>
<dbReference type="Pfam" id="PF04144">
    <property type="entry name" value="SCAMP"/>
    <property type="match status" value="1"/>
</dbReference>
<dbReference type="SMR" id="A2EM80"/>
<dbReference type="GO" id="GO:0055038">
    <property type="term" value="C:recycling endosome membrane"/>
    <property type="evidence" value="ECO:0000318"/>
    <property type="project" value="GO_Central"/>
</dbReference>
<gene>
    <name evidence="8" type="ORF">TVAG_034430</name>
</gene>
<evidence type="ECO:0000313" key="8">
    <source>
        <dbReference type="EMBL" id="EAY06264.1"/>
    </source>
</evidence>
<reference evidence="8" key="1">
    <citation type="submission" date="2006-10" db="EMBL/GenBank/DDBJ databases">
        <authorList>
            <person name="Amadeo P."/>
            <person name="Zhao Q."/>
            <person name="Wortman J."/>
            <person name="Fraser-Liggett C."/>
            <person name="Carlton J."/>
        </authorList>
    </citation>
    <scope>NUCLEOTIDE SEQUENCE</scope>
    <source>
        <strain evidence="8">G3</strain>
    </source>
</reference>
<evidence type="ECO:0000256" key="3">
    <source>
        <dbReference type="ARBA" id="ARBA00022989"/>
    </source>
</evidence>
<evidence type="ECO:0000256" key="5">
    <source>
        <dbReference type="SAM" id="Coils"/>
    </source>
</evidence>
<dbReference type="VEuPathDB" id="TrichDB:TVAG_034430"/>
<dbReference type="VEuPathDB" id="TrichDB:TVAGG3_0640740"/>
<keyword evidence="2 7" id="KW-0812">Transmembrane</keyword>
<evidence type="ECO:0000256" key="4">
    <source>
        <dbReference type="ARBA" id="ARBA00023136"/>
    </source>
</evidence>
<accession>A2EM80</accession>
<protein>
    <recommendedName>
        <fullName evidence="10">Secretory carrier membrane protein</fullName>
    </recommendedName>
</protein>
<feature type="transmembrane region" description="Helical" evidence="7">
    <location>
        <begin position="203"/>
        <end position="225"/>
    </location>
</feature>
<dbReference type="InterPro" id="IPR007273">
    <property type="entry name" value="SCAMP"/>
</dbReference>
<dbReference type="OMA" id="WIREYRY"/>
<comment type="subcellular location">
    <subcellularLocation>
        <location evidence="1">Membrane</location>
        <topology evidence="1">Multi-pass membrane protein</topology>
    </subcellularLocation>
</comment>
<feature type="region of interest" description="Disordered" evidence="6">
    <location>
        <begin position="1"/>
        <end position="71"/>
    </location>
</feature>
<dbReference type="KEGG" id="tva:4764139"/>
<evidence type="ECO:0008006" key="10">
    <source>
        <dbReference type="Google" id="ProtNLM"/>
    </source>
</evidence>
<name>A2EM80_TRIV3</name>
<dbReference type="GO" id="GO:0015031">
    <property type="term" value="P:protein transport"/>
    <property type="evidence" value="ECO:0007669"/>
    <property type="project" value="InterPro"/>
</dbReference>
<dbReference type="Proteomes" id="UP000001542">
    <property type="component" value="Unassembled WGS sequence"/>
</dbReference>
<evidence type="ECO:0000256" key="7">
    <source>
        <dbReference type="SAM" id="Phobius"/>
    </source>
</evidence>
<keyword evidence="4 7" id="KW-0472">Membrane</keyword>
<evidence type="ECO:0000256" key="1">
    <source>
        <dbReference type="ARBA" id="ARBA00004141"/>
    </source>
</evidence>